<dbReference type="Gene3D" id="3.80.10.10">
    <property type="entry name" value="Ribonuclease Inhibitor"/>
    <property type="match status" value="1"/>
</dbReference>
<proteinExistence type="predicted"/>
<feature type="domain" description="UBC core" evidence="4">
    <location>
        <begin position="1"/>
        <end position="105"/>
    </location>
</feature>
<dbReference type="InterPro" id="IPR001245">
    <property type="entry name" value="Ser-Thr/Tyr_kinase_cat_dom"/>
</dbReference>
<feature type="domain" description="Protein kinase" evidence="3">
    <location>
        <begin position="436"/>
        <end position="703"/>
    </location>
</feature>
<dbReference type="GO" id="GO:0004672">
    <property type="term" value="F:protein kinase activity"/>
    <property type="evidence" value="ECO:0007669"/>
    <property type="project" value="InterPro"/>
</dbReference>
<dbReference type="PROSITE" id="PS50011">
    <property type="entry name" value="PROTEIN_KINASE_DOM"/>
    <property type="match status" value="1"/>
</dbReference>
<dbReference type="PANTHER" id="PTHR48007">
    <property type="entry name" value="LEUCINE-RICH REPEAT RECEPTOR-LIKE PROTEIN KINASE PXC1"/>
    <property type="match status" value="1"/>
</dbReference>
<dbReference type="Gene3D" id="3.10.110.10">
    <property type="entry name" value="Ubiquitin Conjugating Enzyme"/>
    <property type="match status" value="1"/>
</dbReference>
<comment type="caution">
    <text evidence="5">The sequence shown here is derived from an EMBL/GenBank/DDBJ whole genome shotgun (WGS) entry which is preliminary data.</text>
</comment>
<dbReference type="InterPro" id="IPR000608">
    <property type="entry name" value="UBC"/>
</dbReference>
<name>A0AAE1WGM2_9LAMI</name>
<dbReference type="PANTHER" id="PTHR48007:SF79">
    <property type="entry name" value="(WILD MALAYSIAN BANANA) HYPOTHETICAL PROTEIN"/>
    <property type="match status" value="1"/>
</dbReference>
<evidence type="ECO:0000313" key="5">
    <source>
        <dbReference type="EMBL" id="KAK4393023.1"/>
    </source>
</evidence>
<evidence type="ECO:0000259" key="4">
    <source>
        <dbReference type="PROSITE" id="PS50127"/>
    </source>
</evidence>
<keyword evidence="5" id="KW-0418">Kinase</keyword>
<dbReference type="SUPFAM" id="SSF52058">
    <property type="entry name" value="L domain-like"/>
    <property type="match status" value="1"/>
</dbReference>
<feature type="region of interest" description="Disordered" evidence="1">
    <location>
        <begin position="312"/>
        <end position="334"/>
    </location>
</feature>
<gene>
    <name evidence="5" type="ORF">Sango_1773100</name>
</gene>
<reference evidence="5" key="2">
    <citation type="journal article" date="2024" name="Plant">
        <title>Genomic evolution and insights into agronomic trait innovations of Sesamum species.</title>
        <authorList>
            <person name="Miao H."/>
            <person name="Wang L."/>
            <person name="Qu L."/>
            <person name="Liu H."/>
            <person name="Sun Y."/>
            <person name="Le M."/>
            <person name="Wang Q."/>
            <person name="Wei S."/>
            <person name="Zheng Y."/>
            <person name="Lin W."/>
            <person name="Duan Y."/>
            <person name="Cao H."/>
            <person name="Xiong S."/>
            <person name="Wang X."/>
            <person name="Wei L."/>
            <person name="Li C."/>
            <person name="Ma Q."/>
            <person name="Ju M."/>
            <person name="Zhao R."/>
            <person name="Li G."/>
            <person name="Mu C."/>
            <person name="Tian Q."/>
            <person name="Mei H."/>
            <person name="Zhang T."/>
            <person name="Gao T."/>
            <person name="Zhang H."/>
        </authorList>
    </citation>
    <scope>NUCLEOTIDE SEQUENCE</scope>
    <source>
        <strain evidence="5">K16</strain>
    </source>
</reference>
<dbReference type="SUPFAM" id="SSF54495">
    <property type="entry name" value="UBC-like"/>
    <property type="match status" value="1"/>
</dbReference>
<sequence length="725" mass="80662">MDVMKLMMSDYTVEPINDGINEFNVEFHVPKKLFVDRSGSVCLDVINQSWSPMFDLLNVFEVFLPQLLLYPNPSDPLNGDAASLMMKDKAQYEQKVKEYCERYAKKEHMDNTLTDDSEVEARNALVEFISKLSNNSGIPGPTLGWNGTLIPVRIGVLDARLLCNVQSLSASLLVINVTNNSIHGENMEDIKNCFQLSHLIIAWNQFSGDLPKSFSQLKKLEFLTYHTINSPVFLPESLTPGLKVFLAQDNQFSGEIPGYDFSSFSEFNVSYNNLSGAIPDAANRFKLSSFIYNLHLCGPPLPKNCTPVSLAAESAPVPPPKSRPVNGGSSSSSSSKDQILMFAGYILIGFAVLLIVLLCVYKRCRTKEEKLDVDNKVAAVDDCMTKPSFSTVELKAGGVSKTELSTASAESGTVSASMVVLTSPETNGLRFEDLLKSPAELLGRGEHGSMYKVTCEVQGMSLVVKRIKDWPISSSEFKQRMRRLNQVKHPNVLSLVAYYSSRQERLLVYEYQQNGSLFRLIHSHGNRTGQPFNWSSRLSVAAKVADALAFMHEELHYDRIPHGNLKSSNILLNKDIEPCISEYGLMIVGNQEHSSSILTNSTLEAAQEESNSLFKADTYAFGVILLELLTGRMALHEGLDLASWVLAVVREEWTVEVFDKNLIHEGASEERMVNVLQIAIKCVNKSPEARPSMKQVALEMAMLRAENERSIDVSEQSMSRSFIDV</sequence>
<evidence type="ECO:0000256" key="1">
    <source>
        <dbReference type="SAM" id="MobiDB-lite"/>
    </source>
</evidence>
<keyword evidence="2" id="KW-1133">Transmembrane helix</keyword>
<organism evidence="5 6">
    <name type="scientific">Sesamum angolense</name>
    <dbReference type="NCBI Taxonomy" id="2727404"/>
    <lineage>
        <taxon>Eukaryota</taxon>
        <taxon>Viridiplantae</taxon>
        <taxon>Streptophyta</taxon>
        <taxon>Embryophyta</taxon>
        <taxon>Tracheophyta</taxon>
        <taxon>Spermatophyta</taxon>
        <taxon>Magnoliopsida</taxon>
        <taxon>eudicotyledons</taxon>
        <taxon>Gunneridae</taxon>
        <taxon>Pentapetalae</taxon>
        <taxon>asterids</taxon>
        <taxon>lamiids</taxon>
        <taxon>Lamiales</taxon>
        <taxon>Pedaliaceae</taxon>
        <taxon>Sesamum</taxon>
    </lineage>
</organism>
<dbReference type="InterPro" id="IPR011009">
    <property type="entry name" value="Kinase-like_dom_sf"/>
</dbReference>
<evidence type="ECO:0000313" key="6">
    <source>
        <dbReference type="Proteomes" id="UP001289374"/>
    </source>
</evidence>
<dbReference type="EMBL" id="JACGWL010000010">
    <property type="protein sequence ID" value="KAK4393023.1"/>
    <property type="molecule type" value="Genomic_DNA"/>
</dbReference>
<dbReference type="Pfam" id="PF07714">
    <property type="entry name" value="PK_Tyr_Ser-Thr"/>
    <property type="match status" value="1"/>
</dbReference>
<feature type="transmembrane region" description="Helical" evidence="2">
    <location>
        <begin position="339"/>
        <end position="361"/>
    </location>
</feature>
<protein>
    <submittedName>
        <fullName evidence="5">Inactive receptor kinase</fullName>
    </submittedName>
</protein>
<dbReference type="AlphaFoldDB" id="A0AAE1WGM2"/>
<accession>A0AAE1WGM2</accession>
<dbReference type="SUPFAM" id="SSF56112">
    <property type="entry name" value="Protein kinase-like (PK-like)"/>
    <property type="match status" value="1"/>
</dbReference>
<dbReference type="InterPro" id="IPR000719">
    <property type="entry name" value="Prot_kinase_dom"/>
</dbReference>
<dbReference type="SMART" id="SM00212">
    <property type="entry name" value="UBCc"/>
    <property type="match status" value="1"/>
</dbReference>
<keyword evidence="6" id="KW-1185">Reference proteome</keyword>
<dbReference type="InterPro" id="IPR032675">
    <property type="entry name" value="LRR_dom_sf"/>
</dbReference>
<dbReference type="PROSITE" id="PS50127">
    <property type="entry name" value="UBC_2"/>
    <property type="match status" value="1"/>
</dbReference>
<dbReference type="InterPro" id="IPR016135">
    <property type="entry name" value="UBQ-conjugating_enzyme/RWD"/>
</dbReference>
<dbReference type="Pfam" id="PF00179">
    <property type="entry name" value="UQ_con"/>
    <property type="match status" value="1"/>
</dbReference>
<dbReference type="Proteomes" id="UP001289374">
    <property type="component" value="Unassembled WGS sequence"/>
</dbReference>
<evidence type="ECO:0000259" key="3">
    <source>
        <dbReference type="PROSITE" id="PS50011"/>
    </source>
</evidence>
<reference evidence="5" key="1">
    <citation type="submission" date="2020-06" db="EMBL/GenBank/DDBJ databases">
        <authorList>
            <person name="Li T."/>
            <person name="Hu X."/>
            <person name="Zhang T."/>
            <person name="Song X."/>
            <person name="Zhang H."/>
            <person name="Dai N."/>
            <person name="Sheng W."/>
            <person name="Hou X."/>
            <person name="Wei L."/>
        </authorList>
    </citation>
    <scope>NUCLEOTIDE SEQUENCE</scope>
    <source>
        <strain evidence="5">K16</strain>
        <tissue evidence="5">Leaf</tissue>
    </source>
</reference>
<dbReference type="Gene3D" id="1.10.510.10">
    <property type="entry name" value="Transferase(Phosphotransferase) domain 1"/>
    <property type="match status" value="1"/>
</dbReference>
<dbReference type="Gene3D" id="3.30.200.20">
    <property type="entry name" value="Phosphorylase Kinase, domain 1"/>
    <property type="match status" value="1"/>
</dbReference>
<keyword evidence="2" id="KW-0812">Transmembrane</keyword>
<evidence type="ECO:0000256" key="2">
    <source>
        <dbReference type="SAM" id="Phobius"/>
    </source>
</evidence>
<dbReference type="InterPro" id="IPR046959">
    <property type="entry name" value="PRK1-6/SRF4-like"/>
</dbReference>
<keyword evidence="2" id="KW-0472">Membrane</keyword>
<keyword evidence="5" id="KW-0808">Transferase</keyword>
<keyword evidence="5" id="KW-0675">Receptor</keyword>
<dbReference type="GO" id="GO:0005524">
    <property type="term" value="F:ATP binding"/>
    <property type="evidence" value="ECO:0007669"/>
    <property type="project" value="InterPro"/>
</dbReference>